<keyword evidence="1" id="KW-1133">Transmembrane helix</keyword>
<protein>
    <submittedName>
        <fullName evidence="2">Unannotated protein</fullName>
    </submittedName>
</protein>
<sequence>MILNFPLINSRYAANIATVTLAGGSAATVLYNSLGLNCPMQSIGLACPGCGCGRAAIAFVADGPMAAIQAQPTALLFLMSIVVLAVVGRTMWITTKRWRSYLVVLLPLHLAFGNLVFQLIRAGAN</sequence>
<dbReference type="AlphaFoldDB" id="A0A6J6IRL9"/>
<feature type="transmembrane region" description="Helical" evidence="1">
    <location>
        <begin position="98"/>
        <end position="120"/>
    </location>
</feature>
<name>A0A6J6IRL9_9ZZZZ</name>
<proteinExistence type="predicted"/>
<keyword evidence="1" id="KW-0472">Membrane</keyword>
<dbReference type="EMBL" id="CAEZVQ010000005">
    <property type="protein sequence ID" value="CAB4627136.1"/>
    <property type="molecule type" value="Genomic_DNA"/>
</dbReference>
<accession>A0A6J6IRL9</accession>
<feature type="transmembrane region" description="Helical" evidence="1">
    <location>
        <begin position="12"/>
        <end position="31"/>
    </location>
</feature>
<gene>
    <name evidence="2" type="ORF">UFOPK2086_00105</name>
</gene>
<reference evidence="2" key="1">
    <citation type="submission" date="2020-05" db="EMBL/GenBank/DDBJ databases">
        <authorList>
            <person name="Chiriac C."/>
            <person name="Salcher M."/>
            <person name="Ghai R."/>
            <person name="Kavagutti S V."/>
        </authorList>
    </citation>
    <scope>NUCLEOTIDE SEQUENCE</scope>
</reference>
<evidence type="ECO:0000313" key="2">
    <source>
        <dbReference type="EMBL" id="CAB4627136.1"/>
    </source>
</evidence>
<organism evidence="2">
    <name type="scientific">freshwater metagenome</name>
    <dbReference type="NCBI Taxonomy" id="449393"/>
    <lineage>
        <taxon>unclassified sequences</taxon>
        <taxon>metagenomes</taxon>
        <taxon>ecological metagenomes</taxon>
    </lineage>
</organism>
<feature type="transmembrane region" description="Helical" evidence="1">
    <location>
        <begin position="73"/>
        <end position="92"/>
    </location>
</feature>
<evidence type="ECO:0000256" key="1">
    <source>
        <dbReference type="SAM" id="Phobius"/>
    </source>
</evidence>
<keyword evidence="1" id="KW-0812">Transmembrane</keyword>